<dbReference type="PANTHER" id="PTHR39176:SF1">
    <property type="entry name" value="PERIPLASMIC PROTEIN"/>
    <property type="match status" value="1"/>
</dbReference>
<feature type="domain" description="Lysozyme inhibitor LprI-like N-terminal" evidence="2">
    <location>
        <begin position="65"/>
        <end position="159"/>
    </location>
</feature>
<feature type="chain" id="PRO_5045286584" evidence="1">
    <location>
        <begin position="23"/>
        <end position="168"/>
    </location>
</feature>
<accession>A0ABS9E9H4</accession>
<dbReference type="Pfam" id="PF07007">
    <property type="entry name" value="LprI"/>
    <property type="match status" value="1"/>
</dbReference>
<feature type="signal peptide" evidence="1">
    <location>
        <begin position="1"/>
        <end position="22"/>
    </location>
</feature>
<name>A0ABS9E9H4_9HYPH</name>
<dbReference type="Proteomes" id="UP001201217">
    <property type="component" value="Unassembled WGS sequence"/>
</dbReference>
<comment type="caution">
    <text evidence="3">The sequence shown here is derived from an EMBL/GenBank/DDBJ whole genome shotgun (WGS) entry which is preliminary data.</text>
</comment>
<keyword evidence="4" id="KW-1185">Reference proteome</keyword>
<evidence type="ECO:0000256" key="1">
    <source>
        <dbReference type="SAM" id="SignalP"/>
    </source>
</evidence>
<reference evidence="3 4" key="1">
    <citation type="submission" date="2022-01" db="EMBL/GenBank/DDBJ databases">
        <title>Maritalea mediterranea sp. nov., isolated from marine plastic residues from the Malva-rosa beach (Valencia, Spain).</title>
        <authorList>
            <person name="Vidal-Verdu A."/>
            <person name="Molina-Menor E."/>
            <person name="Pascual J."/>
            <person name="Pereto J."/>
            <person name="Porcar M."/>
        </authorList>
    </citation>
    <scope>NUCLEOTIDE SEQUENCE [LARGE SCALE GENOMIC DNA]</scope>
    <source>
        <strain evidence="3 4">P4.10X</strain>
    </source>
</reference>
<keyword evidence="1" id="KW-0732">Signal</keyword>
<evidence type="ECO:0000313" key="3">
    <source>
        <dbReference type="EMBL" id="MCF4099529.1"/>
    </source>
</evidence>
<evidence type="ECO:0000259" key="2">
    <source>
        <dbReference type="Pfam" id="PF07007"/>
    </source>
</evidence>
<dbReference type="EMBL" id="JAKGTI010000003">
    <property type="protein sequence ID" value="MCF4099529.1"/>
    <property type="molecule type" value="Genomic_DNA"/>
</dbReference>
<organism evidence="3 4">
    <name type="scientific">Maritalea mediterranea</name>
    <dbReference type="NCBI Taxonomy" id="2909667"/>
    <lineage>
        <taxon>Bacteria</taxon>
        <taxon>Pseudomonadati</taxon>
        <taxon>Pseudomonadota</taxon>
        <taxon>Alphaproteobacteria</taxon>
        <taxon>Hyphomicrobiales</taxon>
        <taxon>Devosiaceae</taxon>
        <taxon>Maritalea</taxon>
    </lineage>
</organism>
<dbReference type="Gene3D" id="1.20.1270.180">
    <property type="match status" value="1"/>
</dbReference>
<dbReference type="InterPro" id="IPR009739">
    <property type="entry name" value="LprI-like_N"/>
</dbReference>
<dbReference type="PANTHER" id="PTHR39176">
    <property type="entry name" value="PERIPLASMIC PROTEIN-RELATED"/>
    <property type="match status" value="1"/>
</dbReference>
<proteinExistence type="predicted"/>
<protein>
    <submittedName>
        <fullName evidence="3">DUF1311 domain-containing protein</fullName>
    </submittedName>
</protein>
<evidence type="ECO:0000313" key="4">
    <source>
        <dbReference type="Proteomes" id="UP001201217"/>
    </source>
</evidence>
<sequence>MSLSKWIATSLLVAGLAQPSVAQDNQFTMEDEMHMQNCWEAVTDMNLQGEEHTLDECIGTAAEVCMEEEEGGMTTIGMSSCMMREHSWWDSILNIQYQNLKQVLEPALFEDLRDAQRKWIPYRDASCSFHYNYWGDGTMRSTAFASCMLDATANRAIELSNILDMSMM</sequence>
<gene>
    <name evidence="3" type="ORF">L1I42_13620</name>
</gene>
<dbReference type="RefSeq" id="WP_236115222.1">
    <property type="nucleotide sequence ID" value="NZ_JAKGTI010000003.1"/>
</dbReference>